<evidence type="ECO:0000256" key="13">
    <source>
        <dbReference type="ARBA" id="ARBA00023180"/>
    </source>
</evidence>
<feature type="compositionally biased region" description="Polar residues" evidence="14">
    <location>
        <begin position="291"/>
        <end position="310"/>
    </location>
</feature>
<dbReference type="InterPro" id="IPR002816">
    <property type="entry name" value="TraB/PrgY/GumN_fam"/>
</dbReference>
<keyword evidence="8" id="KW-0732">Signal</keyword>
<feature type="region of interest" description="Disordered" evidence="14">
    <location>
        <begin position="288"/>
        <end position="320"/>
    </location>
</feature>
<dbReference type="GO" id="GO:0008237">
    <property type="term" value="F:metallopeptidase activity"/>
    <property type="evidence" value="ECO:0007669"/>
    <property type="project" value="UniProtKB-KW"/>
</dbReference>
<sequence>MFSREDSCDVYGELNLYDNNTLNEIVQCQNSTLEFEATLADIPDEGLREEVKAKILETILQYVEIDSDTAETLASSFDSEPLSKLYRFITFANTPEYMEKYAYNLISGEGSSFLDLDILALGRPAGALEEVSTQCTLIQAMALSAEMLDQAFALDPDGTSFILRAKLNASFSPLLQPYKCGDIDEISDALSMEEPSELDGLLLTSRNQQMAAKVDEILTAAESDKKMLFAVGLAHWLVGSDNMISLLEGYGYSMEHIPIWNATQIDDPSNQDCGVVYNSETGLFVEDGSIGNETSDTVPTTASTSPTKMPSQGAEKEAVTEPVASASCPMIGIATITMMIVWSSYMLGVYF</sequence>
<organism evidence="15 16">
    <name type="scientific">Discostella pseudostelligera</name>
    <dbReference type="NCBI Taxonomy" id="259834"/>
    <lineage>
        <taxon>Eukaryota</taxon>
        <taxon>Sar</taxon>
        <taxon>Stramenopiles</taxon>
        <taxon>Ochrophyta</taxon>
        <taxon>Bacillariophyta</taxon>
        <taxon>Coscinodiscophyceae</taxon>
        <taxon>Thalassiosirophycidae</taxon>
        <taxon>Stephanodiscales</taxon>
        <taxon>Stephanodiscaceae</taxon>
        <taxon>Discostella</taxon>
    </lineage>
</organism>
<dbReference type="CDD" id="cd14789">
    <property type="entry name" value="Tiki"/>
    <property type="match status" value="1"/>
</dbReference>
<dbReference type="GO" id="GO:0016020">
    <property type="term" value="C:membrane"/>
    <property type="evidence" value="ECO:0007669"/>
    <property type="project" value="UniProtKB-SubCell"/>
</dbReference>
<gene>
    <name evidence="15" type="ORF">ACHAWU_010349</name>
</gene>
<evidence type="ECO:0000256" key="5">
    <source>
        <dbReference type="ARBA" id="ARBA00022670"/>
    </source>
</evidence>
<keyword evidence="13" id="KW-0325">Glycoprotein</keyword>
<evidence type="ECO:0000256" key="10">
    <source>
        <dbReference type="ARBA" id="ARBA00022989"/>
    </source>
</evidence>
<evidence type="ECO:0000313" key="15">
    <source>
        <dbReference type="EMBL" id="KAL3767725.1"/>
    </source>
</evidence>
<evidence type="ECO:0000256" key="14">
    <source>
        <dbReference type="SAM" id="MobiDB-lite"/>
    </source>
</evidence>
<keyword evidence="12" id="KW-0472">Membrane</keyword>
<dbReference type="Proteomes" id="UP001530293">
    <property type="component" value="Unassembled WGS sequence"/>
</dbReference>
<dbReference type="GO" id="GO:0046872">
    <property type="term" value="F:metal ion binding"/>
    <property type="evidence" value="ECO:0007669"/>
    <property type="project" value="UniProtKB-KW"/>
</dbReference>
<keyword evidence="5" id="KW-0645">Protease</keyword>
<comment type="cofactor">
    <cofactor evidence="1">
        <name>Mn(2+)</name>
        <dbReference type="ChEBI" id="CHEBI:29035"/>
    </cofactor>
</comment>
<accession>A0ABD3MUW1</accession>
<dbReference type="AlphaFoldDB" id="A0ABD3MUW1"/>
<comment type="caution">
    <text evidence="15">The sequence shown here is derived from an EMBL/GenBank/DDBJ whole genome shotgun (WGS) entry which is preliminary data.</text>
</comment>
<evidence type="ECO:0000256" key="7">
    <source>
        <dbReference type="ARBA" id="ARBA00022723"/>
    </source>
</evidence>
<protein>
    <recommendedName>
        <fullName evidence="17">TraB family protein</fullName>
    </recommendedName>
</protein>
<dbReference type="InterPro" id="IPR040230">
    <property type="entry name" value="TIKI1/2-like"/>
</dbReference>
<evidence type="ECO:0000256" key="8">
    <source>
        <dbReference type="ARBA" id="ARBA00022729"/>
    </source>
</evidence>
<evidence type="ECO:0008006" key="17">
    <source>
        <dbReference type="Google" id="ProtNLM"/>
    </source>
</evidence>
<comment type="similarity">
    <text evidence="4">Belongs to the TIKI family.</text>
</comment>
<comment type="subcellular location">
    <subcellularLocation>
        <location evidence="3">Membrane</location>
        <topology evidence="3">Single-pass type I membrane protein</topology>
    </subcellularLocation>
</comment>
<keyword evidence="16" id="KW-1185">Reference proteome</keyword>
<dbReference type="Pfam" id="PF01963">
    <property type="entry name" value="TraB_PrgY_gumN"/>
    <property type="match status" value="1"/>
</dbReference>
<evidence type="ECO:0000256" key="11">
    <source>
        <dbReference type="ARBA" id="ARBA00023049"/>
    </source>
</evidence>
<evidence type="ECO:0000256" key="12">
    <source>
        <dbReference type="ARBA" id="ARBA00023136"/>
    </source>
</evidence>
<evidence type="ECO:0000256" key="9">
    <source>
        <dbReference type="ARBA" id="ARBA00022801"/>
    </source>
</evidence>
<evidence type="ECO:0000256" key="1">
    <source>
        <dbReference type="ARBA" id="ARBA00001936"/>
    </source>
</evidence>
<keyword evidence="6" id="KW-0812">Transmembrane</keyword>
<keyword evidence="10" id="KW-1133">Transmembrane helix</keyword>
<evidence type="ECO:0000313" key="16">
    <source>
        <dbReference type="Proteomes" id="UP001530293"/>
    </source>
</evidence>
<evidence type="ECO:0000256" key="6">
    <source>
        <dbReference type="ARBA" id="ARBA00022692"/>
    </source>
</evidence>
<evidence type="ECO:0000256" key="4">
    <source>
        <dbReference type="ARBA" id="ARBA00008261"/>
    </source>
</evidence>
<comment type="cofactor">
    <cofactor evidence="2">
        <name>Co(2+)</name>
        <dbReference type="ChEBI" id="CHEBI:48828"/>
    </cofactor>
</comment>
<name>A0ABD3MUW1_9STRA</name>
<dbReference type="PANTHER" id="PTHR31120:SF6">
    <property type="entry name" value="METALLOPROTEASE TIKI HOMOLOG"/>
    <property type="match status" value="1"/>
</dbReference>
<evidence type="ECO:0000256" key="3">
    <source>
        <dbReference type="ARBA" id="ARBA00004479"/>
    </source>
</evidence>
<keyword evidence="7" id="KW-0479">Metal-binding</keyword>
<dbReference type="EMBL" id="JALLBG020000073">
    <property type="protein sequence ID" value="KAL3767725.1"/>
    <property type="molecule type" value="Genomic_DNA"/>
</dbReference>
<evidence type="ECO:0000256" key="2">
    <source>
        <dbReference type="ARBA" id="ARBA00001941"/>
    </source>
</evidence>
<dbReference type="GO" id="GO:0006508">
    <property type="term" value="P:proteolysis"/>
    <property type="evidence" value="ECO:0007669"/>
    <property type="project" value="UniProtKB-KW"/>
</dbReference>
<reference evidence="15 16" key="1">
    <citation type="submission" date="2024-10" db="EMBL/GenBank/DDBJ databases">
        <title>Updated reference genomes for cyclostephanoid diatoms.</title>
        <authorList>
            <person name="Roberts W.R."/>
            <person name="Alverson A.J."/>
        </authorList>
    </citation>
    <scope>NUCLEOTIDE SEQUENCE [LARGE SCALE GENOMIC DNA]</scope>
    <source>
        <strain evidence="15 16">AJA232-27</strain>
    </source>
</reference>
<keyword evidence="9" id="KW-0378">Hydrolase</keyword>
<dbReference type="PANTHER" id="PTHR31120">
    <property type="entry name" value="METALLOPROTEASE TIKI"/>
    <property type="match status" value="1"/>
</dbReference>
<keyword evidence="11" id="KW-0482">Metalloprotease</keyword>
<proteinExistence type="inferred from homology"/>